<evidence type="ECO:0000313" key="3">
    <source>
        <dbReference type="Proteomes" id="UP000287651"/>
    </source>
</evidence>
<gene>
    <name evidence="2" type="ORF">B296_00032034</name>
</gene>
<name>A0A426ZGP9_ENSVE</name>
<evidence type="ECO:0000256" key="1">
    <source>
        <dbReference type="SAM" id="MobiDB-lite"/>
    </source>
</evidence>
<proteinExistence type="predicted"/>
<reference evidence="2 3" key="1">
    <citation type="journal article" date="2014" name="Agronomy (Basel)">
        <title>A Draft Genome Sequence for Ensete ventricosum, the Drought-Tolerant Tree Against Hunger.</title>
        <authorList>
            <person name="Harrison J."/>
            <person name="Moore K.A."/>
            <person name="Paszkiewicz K."/>
            <person name="Jones T."/>
            <person name="Grant M."/>
            <person name="Ambacheew D."/>
            <person name="Muzemil S."/>
            <person name="Studholme D.J."/>
        </authorList>
    </citation>
    <scope>NUCLEOTIDE SEQUENCE [LARGE SCALE GENOMIC DNA]</scope>
</reference>
<protein>
    <submittedName>
        <fullName evidence="2">Uncharacterized protein</fullName>
    </submittedName>
</protein>
<dbReference type="AlphaFoldDB" id="A0A426ZGP9"/>
<dbReference type="EMBL" id="AMZH03006714">
    <property type="protein sequence ID" value="RRT63131.1"/>
    <property type="molecule type" value="Genomic_DNA"/>
</dbReference>
<comment type="caution">
    <text evidence="2">The sequence shown here is derived from an EMBL/GenBank/DDBJ whole genome shotgun (WGS) entry which is preliminary data.</text>
</comment>
<organism evidence="2 3">
    <name type="scientific">Ensete ventricosum</name>
    <name type="common">Abyssinian banana</name>
    <name type="synonym">Musa ensete</name>
    <dbReference type="NCBI Taxonomy" id="4639"/>
    <lineage>
        <taxon>Eukaryota</taxon>
        <taxon>Viridiplantae</taxon>
        <taxon>Streptophyta</taxon>
        <taxon>Embryophyta</taxon>
        <taxon>Tracheophyta</taxon>
        <taxon>Spermatophyta</taxon>
        <taxon>Magnoliopsida</taxon>
        <taxon>Liliopsida</taxon>
        <taxon>Zingiberales</taxon>
        <taxon>Musaceae</taxon>
        <taxon>Ensete</taxon>
    </lineage>
</organism>
<sequence length="91" mass="9462">MVEAVFEVAVAETDSASNPDSAVLPSPSPPSPLPLPAKAEMAIALPEGPDGNPIPGSDPNPSWFTPKRYTRPCHSSVLVDVLIATLLVLGF</sequence>
<accession>A0A426ZGP9</accession>
<evidence type="ECO:0000313" key="2">
    <source>
        <dbReference type="EMBL" id="RRT63131.1"/>
    </source>
</evidence>
<dbReference type="Proteomes" id="UP000287651">
    <property type="component" value="Unassembled WGS sequence"/>
</dbReference>
<feature type="region of interest" description="Disordered" evidence="1">
    <location>
        <begin position="44"/>
        <end position="63"/>
    </location>
</feature>
<feature type="region of interest" description="Disordered" evidence="1">
    <location>
        <begin position="12"/>
        <end position="33"/>
    </location>
</feature>